<dbReference type="PANTHER" id="PTHR36842">
    <property type="entry name" value="PROTEIN TOLB HOMOLOG"/>
    <property type="match status" value="1"/>
</dbReference>
<proteinExistence type="inferred from homology"/>
<dbReference type="PANTHER" id="PTHR36842:SF1">
    <property type="entry name" value="PROTEIN TOLB"/>
    <property type="match status" value="1"/>
</dbReference>
<name>A0ABT1MQ04_9RHOB</name>
<comment type="caution">
    <text evidence="2">The sequence shown here is derived from an EMBL/GenBank/DDBJ whole genome shotgun (WGS) entry which is preliminary data.</text>
</comment>
<dbReference type="EMBL" id="JAKZEU010000002">
    <property type="protein sequence ID" value="MCQ0970392.1"/>
    <property type="molecule type" value="Genomic_DNA"/>
</dbReference>
<evidence type="ECO:0000313" key="2">
    <source>
        <dbReference type="EMBL" id="MCQ0970392.1"/>
    </source>
</evidence>
<dbReference type="InterPro" id="IPR011659">
    <property type="entry name" value="WD40"/>
</dbReference>
<evidence type="ECO:0008006" key="4">
    <source>
        <dbReference type="Google" id="ProtNLM"/>
    </source>
</evidence>
<protein>
    <recommendedName>
        <fullName evidence="4">WD40 repeat protein</fullName>
    </recommendedName>
</protein>
<evidence type="ECO:0000313" key="3">
    <source>
        <dbReference type="Proteomes" id="UP001203945"/>
    </source>
</evidence>
<gene>
    <name evidence="2" type="ORF">MLD63_08145</name>
</gene>
<dbReference type="Pfam" id="PF07676">
    <property type="entry name" value="PD40"/>
    <property type="match status" value="2"/>
</dbReference>
<dbReference type="InterPro" id="IPR011042">
    <property type="entry name" value="6-blade_b-propeller_TolB-like"/>
</dbReference>
<dbReference type="Gene3D" id="2.120.10.30">
    <property type="entry name" value="TolB, C-terminal domain"/>
    <property type="match status" value="1"/>
</dbReference>
<dbReference type="RefSeq" id="WP_255329367.1">
    <property type="nucleotide sequence ID" value="NZ_JAKZEU010000002.1"/>
</dbReference>
<keyword evidence="3" id="KW-1185">Reference proteome</keyword>
<sequence length="278" mass="30468">MTQAWRSSLEVWDIESGTARVILQTPMLIEAPNWHPDGCFLVNGDGRLWRVDPGEPNLQAIDIGGLDRCNNDHGVLPDGRIILSCHDGTGSGIYVLEGDGPRALGLARPSWWHGARGKRIAYACARGGDRVVRIATSDCDGQGERVLTPGRAHHDGPDFSPDGRHIWFNSDETGHAQIWRMGSDGADAAPVFRDENVNWFPHPSPCGRHVIYLAYPPETLGHPRDANVALWRMDPNGGNRRKLLDLFGGQGTINVPSWAPDGSAFAFMRYQPSAPNKA</sequence>
<dbReference type="SUPFAM" id="SSF82171">
    <property type="entry name" value="DPP6 N-terminal domain-like"/>
    <property type="match status" value="1"/>
</dbReference>
<comment type="similarity">
    <text evidence="1">Belongs to the TolB family.</text>
</comment>
<accession>A0ABT1MQ04</accession>
<reference evidence="2 3" key="1">
    <citation type="submission" date="2022-03" db="EMBL/GenBank/DDBJ databases">
        <authorList>
            <person name="He Y."/>
        </authorList>
    </citation>
    <scope>NUCLEOTIDE SEQUENCE [LARGE SCALE GENOMIC DNA]</scope>
    <source>
        <strain evidence="2 3">TK19116</strain>
    </source>
</reference>
<evidence type="ECO:0000256" key="1">
    <source>
        <dbReference type="ARBA" id="ARBA00009820"/>
    </source>
</evidence>
<dbReference type="Proteomes" id="UP001203945">
    <property type="component" value="Unassembled WGS sequence"/>
</dbReference>
<organism evidence="2 3">
    <name type="scientific">Paracoccus albicereus</name>
    <dbReference type="NCBI Taxonomy" id="2922394"/>
    <lineage>
        <taxon>Bacteria</taxon>
        <taxon>Pseudomonadati</taxon>
        <taxon>Pseudomonadota</taxon>
        <taxon>Alphaproteobacteria</taxon>
        <taxon>Rhodobacterales</taxon>
        <taxon>Paracoccaceae</taxon>
        <taxon>Paracoccus</taxon>
    </lineage>
</organism>